<evidence type="ECO:0000313" key="1">
    <source>
        <dbReference type="EMBL" id="MEU9580514.1"/>
    </source>
</evidence>
<dbReference type="PANTHER" id="PTHR23026:SF123">
    <property type="entry name" value="NAD(P)H NITROREDUCTASE RV3131-RELATED"/>
    <property type="match status" value="1"/>
</dbReference>
<dbReference type="SUPFAM" id="SSF55469">
    <property type="entry name" value="FMN-dependent nitroreductase-like"/>
    <property type="match status" value="1"/>
</dbReference>
<proteinExistence type="predicted"/>
<comment type="caution">
    <text evidence="1">The sequence shown here is derived from an EMBL/GenBank/DDBJ whole genome shotgun (WGS) entry which is preliminary data.</text>
</comment>
<protein>
    <submittedName>
        <fullName evidence="1">Nitroreductase</fullName>
    </submittedName>
</protein>
<gene>
    <name evidence="1" type="ORF">AB0D95_25170</name>
</gene>
<dbReference type="PANTHER" id="PTHR23026">
    <property type="entry name" value="NADPH NITROREDUCTASE"/>
    <property type="match status" value="1"/>
</dbReference>
<dbReference type="InterPro" id="IPR000415">
    <property type="entry name" value="Nitroreductase-like"/>
</dbReference>
<dbReference type="EMBL" id="JBEZNA010000077">
    <property type="protein sequence ID" value="MEU9580514.1"/>
    <property type="molecule type" value="Genomic_DNA"/>
</dbReference>
<evidence type="ECO:0000313" key="2">
    <source>
        <dbReference type="Proteomes" id="UP001551584"/>
    </source>
</evidence>
<reference evidence="1 2" key="1">
    <citation type="submission" date="2024-06" db="EMBL/GenBank/DDBJ databases">
        <title>The Natural Products Discovery Center: Release of the First 8490 Sequenced Strains for Exploring Actinobacteria Biosynthetic Diversity.</title>
        <authorList>
            <person name="Kalkreuter E."/>
            <person name="Kautsar S.A."/>
            <person name="Yang D."/>
            <person name="Bader C.D."/>
            <person name="Teijaro C.N."/>
            <person name="Fluegel L."/>
            <person name="Davis C.M."/>
            <person name="Simpson J.R."/>
            <person name="Lauterbach L."/>
            <person name="Steele A.D."/>
            <person name="Gui C."/>
            <person name="Meng S."/>
            <person name="Li G."/>
            <person name="Viehrig K."/>
            <person name="Ye F."/>
            <person name="Su P."/>
            <person name="Kiefer A.F."/>
            <person name="Nichols A."/>
            <person name="Cepeda A.J."/>
            <person name="Yan W."/>
            <person name="Fan B."/>
            <person name="Jiang Y."/>
            <person name="Adhikari A."/>
            <person name="Zheng C.-J."/>
            <person name="Schuster L."/>
            <person name="Cowan T.M."/>
            <person name="Smanski M.J."/>
            <person name="Chevrette M.G."/>
            <person name="De Carvalho L.P.S."/>
            <person name="Shen B."/>
        </authorList>
    </citation>
    <scope>NUCLEOTIDE SEQUENCE [LARGE SCALE GENOMIC DNA]</scope>
    <source>
        <strain evidence="1 2">NPDC048117</strain>
    </source>
</reference>
<dbReference type="Gene3D" id="3.40.109.10">
    <property type="entry name" value="NADH Oxidase"/>
    <property type="match status" value="1"/>
</dbReference>
<accession>A0ABV3EWH1</accession>
<sequence length="328" mass="35823">MPMPHISPPTVRGLVRDAATAPSLHNAQPWRFVYHRDAGVLDLRADPGRDMPHADPDHRAQYISCGAALFNLRVAAAHSGLVMHTSVLPDPDDPRLVARVRPGTAGTAAATGALASLYPALSRRHTSRFPFEDRPLPDELRQLLAREAEAEGARLQFPGGWHVRFLVDLIAEAEADAEHAGDPDEARWLRVGTAPELAADGVPWSAVGPRSRDAAWRSRDFGHGTGRERAAVRFERHPQLAILSTADDDPPRWVIAGQALERVLLAATTVQVATSLTTQPLERGSLRWLLRDPLQGRGAVQMLLRLGYGPTGAVTRRRPVDDILDLEP</sequence>
<dbReference type="NCBIfam" id="NF047509">
    <property type="entry name" value="Rv3131_FMN_oxido"/>
    <property type="match status" value="1"/>
</dbReference>
<name>A0ABV3EWH1_9ACTN</name>
<dbReference type="RefSeq" id="WP_359276347.1">
    <property type="nucleotide sequence ID" value="NZ_JBEZNA010000077.1"/>
</dbReference>
<dbReference type="InterPro" id="IPR050627">
    <property type="entry name" value="Nitroreductase/BluB"/>
</dbReference>
<dbReference type="Proteomes" id="UP001551584">
    <property type="component" value="Unassembled WGS sequence"/>
</dbReference>
<organism evidence="1 2">
    <name type="scientific">Streptomyces chilikensis</name>
    <dbReference type="NCBI Taxonomy" id="1194079"/>
    <lineage>
        <taxon>Bacteria</taxon>
        <taxon>Bacillati</taxon>
        <taxon>Actinomycetota</taxon>
        <taxon>Actinomycetes</taxon>
        <taxon>Kitasatosporales</taxon>
        <taxon>Streptomycetaceae</taxon>
        <taxon>Streptomyces</taxon>
    </lineage>
</organism>
<keyword evidence="2" id="KW-1185">Reference proteome</keyword>